<comment type="caution">
    <text evidence="2">The sequence shown here is derived from an EMBL/GenBank/DDBJ whole genome shotgun (WGS) entry which is preliminary data.</text>
</comment>
<keyword evidence="1" id="KW-1133">Transmembrane helix</keyword>
<keyword evidence="1" id="KW-0472">Membrane</keyword>
<evidence type="ECO:0000313" key="2">
    <source>
        <dbReference type="EMBL" id="NLR76972.1"/>
    </source>
</evidence>
<accession>A0A847SM02</accession>
<dbReference type="EMBL" id="JABAIM010000006">
    <property type="protein sequence ID" value="NLR76972.1"/>
    <property type="molecule type" value="Genomic_DNA"/>
</dbReference>
<evidence type="ECO:0000313" key="3">
    <source>
        <dbReference type="Proteomes" id="UP000587991"/>
    </source>
</evidence>
<feature type="transmembrane region" description="Helical" evidence="1">
    <location>
        <begin position="12"/>
        <end position="34"/>
    </location>
</feature>
<organism evidence="2 3">
    <name type="scientific">Leeia aquatica</name>
    <dbReference type="NCBI Taxonomy" id="2725557"/>
    <lineage>
        <taxon>Bacteria</taxon>
        <taxon>Pseudomonadati</taxon>
        <taxon>Pseudomonadota</taxon>
        <taxon>Betaproteobacteria</taxon>
        <taxon>Neisseriales</taxon>
        <taxon>Leeiaceae</taxon>
        <taxon>Leeia</taxon>
    </lineage>
</organism>
<keyword evidence="1" id="KW-0812">Transmembrane</keyword>
<dbReference type="Proteomes" id="UP000587991">
    <property type="component" value="Unassembled WGS sequence"/>
</dbReference>
<protein>
    <submittedName>
        <fullName evidence="2">Uncharacterized protein</fullName>
    </submittedName>
</protein>
<keyword evidence="3" id="KW-1185">Reference proteome</keyword>
<gene>
    <name evidence="2" type="ORF">HF682_17525</name>
</gene>
<feature type="transmembrane region" description="Helical" evidence="1">
    <location>
        <begin position="40"/>
        <end position="59"/>
    </location>
</feature>
<name>A0A847SM02_9NEIS</name>
<dbReference type="RefSeq" id="WP_168878649.1">
    <property type="nucleotide sequence ID" value="NZ_JABAIM010000006.1"/>
</dbReference>
<reference evidence="2 3" key="1">
    <citation type="submission" date="2020-04" db="EMBL/GenBank/DDBJ databases">
        <title>Draft genome of Leeia sp. IMCC25680.</title>
        <authorList>
            <person name="Song J."/>
            <person name="Cho J.-C."/>
        </authorList>
    </citation>
    <scope>NUCLEOTIDE SEQUENCE [LARGE SCALE GENOMIC DNA]</scope>
    <source>
        <strain evidence="2 3">IMCC25680</strain>
    </source>
</reference>
<evidence type="ECO:0000256" key="1">
    <source>
        <dbReference type="SAM" id="Phobius"/>
    </source>
</evidence>
<dbReference type="AlphaFoldDB" id="A0A847SM02"/>
<proteinExistence type="predicted"/>
<sequence>MTKSAPLAPGRGQIMLLALALPGCALLAILFLLASLLSSQLLILSAIFAALAGLSFFNLKKLMRVERQLQAAFIARANSQHGMAFSAGMSFGLFDEQMVLIEPTQQKLLLAASSGTRTRLIDFRQLIRAEFITRTRDRTRTYRIRLIIDDLEQPELLVPFLNDKAAADLAYSRLTVILQRR</sequence>